<reference evidence="1" key="1">
    <citation type="submission" date="2009-10" db="EMBL/GenBank/DDBJ databases">
        <title>Complete sequence of chromosome of Methanocaldococcus vulcanius M7.</title>
        <authorList>
            <consortium name="US DOE Joint Genome Institute"/>
            <person name="Lucas S."/>
            <person name="Copeland A."/>
            <person name="Lapidus A."/>
            <person name="Glavina del Rio T."/>
            <person name="Dalin E."/>
            <person name="Tice H."/>
            <person name="Bruce D."/>
            <person name="Goodwin L."/>
            <person name="Pitluck S."/>
            <person name="Lcollab F.I."/>
            <person name="Brettin T."/>
            <person name="Detter J.C."/>
            <person name="Han C."/>
            <person name="Tapia R."/>
            <person name="Kuske C.R."/>
            <person name="Schmutz J."/>
            <person name="Larimer F."/>
            <person name="Land M."/>
            <person name="Hauser L."/>
            <person name="Kyrpides N."/>
            <person name="Ovchinikova G."/>
            <person name="Sieprawska-Lupa M."/>
            <person name="Whitman W.B."/>
            <person name="Woyke T."/>
        </authorList>
    </citation>
    <scope>NUCLEOTIDE SEQUENCE [LARGE SCALE GENOMIC DNA]</scope>
    <source>
        <strain evidence="1">M7</strain>
    </source>
</reference>
<dbReference type="RefSeq" id="WP_015733748.1">
    <property type="nucleotide sequence ID" value="NC_013407.1"/>
</dbReference>
<accession>C9RE01</accession>
<keyword evidence="2" id="KW-1185">Reference proteome</keyword>
<sequence length="74" mass="8869">MRVIDENDLLNNFIYFVINGNHKEQIIILKTRGYNREDKIIYFSKSPFKSLKMFKTNKNMNFINPDININSKII</sequence>
<protein>
    <submittedName>
        <fullName evidence="1">Uncharacterized protein</fullName>
    </submittedName>
</protein>
<dbReference type="OrthoDB" id="102495at2157"/>
<dbReference type="eggNOG" id="arCOG13415">
    <property type="taxonomic scope" value="Archaea"/>
</dbReference>
<name>C9RE01_METVM</name>
<dbReference type="EMBL" id="CP001787">
    <property type="protein sequence ID" value="ACX73530.1"/>
    <property type="molecule type" value="Genomic_DNA"/>
</dbReference>
<dbReference type="KEGG" id="mvu:Metvu_1677"/>
<gene>
    <name evidence="1" type="ordered locus">Metvu_1677</name>
</gene>
<organism evidence="1 2">
    <name type="scientific">Methanocaldococcus vulcanius (strain ATCC 700851 / DSM 12094 / M7)</name>
    <name type="common">Methanococcus vulcanius</name>
    <dbReference type="NCBI Taxonomy" id="579137"/>
    <lineage>
        <taxon>Archaea</taxon>
        <taxon>Methanobacteriati</taxon>
        <taxon>Methanobacteriota</taxon>
        <taxon>Methanomada group</taxon>
        <taxon>Methanococci</taxon>
        <taxon>Methanococcales</taxon>
        <taxon>Methanocaldococcaceae</taxon>
        <taxon>Methanocaldococcus</taxon>
    </lineage>
</organism>
<evidence type="ECO:0000313" key="2">
    <source>
        <dbReference type="Proteomes" id="UP000002063"/>
    </source>
</evidence>
<evidence type="ECO:0000313" key="1">
    <source>
        <dbReference type="EMBL" id="ACX73530.1"/>
    </source>
</evidence>
<dbReference type="GeneID" id="8514037"/>
<dbReference type="AlphaFoldDB" id="C9RE01"/>
<dbReference type="HOGENOM" id="CLU_2679019_0_0_2"/>
<dbReference type="STRING" id="579137.Metvu_1677"/>
<proteinExistence type="predicted"/>
<dbReference type="Proteomes" id="UP000002063">
    <property type="component" value="Chromosome"/>
</dbReference>